<gene>
    <name evidence="3" type="ORF">C1SCF055_LOCUS42601</name>
</gene>
<keyword evidence="1" id="KW-1133">Transmembrane helix</keyword>
<feature type="transmembrane region" description="Helical" evidence="1">
    <location>
        <begin position="131"/>
        <end position="152"/>
    </location>
</feature>
<evidence type="ECO:0000256" key="2">
    <source>
        <dbReference type="SAM" id="SignalP"/>
    </source>
</evidence>
<reference evidence="4 5" key="2">
    <citation type="submission" date="2024-05" db="EMBL/GenBank/DDBJ databases">
        <authorList>
            <person name="Chen Y."/>
            <person name="Shah S."/>
            <person name="Dougan E. K."/>
            <person name="Thang M."/>
            <person name="Chan C."/>
        </authorList>
    </citation>
    <scope>NUCLEOTIDE SEQUENCE [LARGE SCALE GENOMIC DNA]</scope>
</reference>
<dbReference type="AlphaFoldDB" id="A0A9P1GNE2"/>
<feature type="signal peptide" evidence="2">
    <location>
        <begin position="1"/>
        <end position="32"/>
    </location>
</feature>
<evidence type="ECO:0008006" key="6">
    <source>
        <dbReference type="Google" id="ProtNLM"/>
    </source>
</evidence>
<feature type="chain" id="PRO_5043272959" description="Transmembrane protein" evidence="2">
    <location>
        <begin position="33"/>
        <end position="210"/>
    </location>
</feature>
<evidence type="ECO:0000256" key="1">
    <source>
        <dbReference type="SAM" id="Phobius"/>
    </source>
</evidence>
<accession>A0A9P1GNE2</accession>
<keyword evidence="2" id="KW-0732">Signal</keyword>
<evidence type="ECO:0000313" key="3">
    <source>
        <dbReference type="EMBL" id="CAI4017998.1"/>
    </source>
</evidence>
<keyword evidence="5" id="KW-1185">Reference proteome</keyword>
<name>A0A9P1GNE2_9DINO</name>
<keyword evidence="1" id="KW-0812">Transmembrane</keyword>
<evidence type="ECO:0000313" key="5">
    <source>
        <dbReference type="Proteomes" id="UP001152797"/>
    </source>
</evidence>
<organism evidence="3">
    <name type="scientific">Cladocopium goreaui</name>
    <dbReference type="NCBI Taxonomy" id="2562237"/>
    <lineage>
        <taxon>Eukaryota</taxon>
        <taxon>Sar</taxon>
        <taxon>Alveolata</taxon>
        <taxon>Dinophyceae</taxon>
        <taxon>Suessiales</taxon>
        <taxon>Symbiodiniaceae</taxon>
        <taxon>Cladocopium</taxon>
    </lineage>
</organism>
<proteinExistence type="predicted"/>
<sequence length="210" mass="21519">MSMTVTPRAMTLVIGFAALGLVGVAWTPQLEASSPYSAVSTDDSVVSLLQVSGKKKVGDNRTTDAGASVAVSRANGIDRGLQKNVTSKVNDGHAVGRHPATVLLESMAELHRMVKAKVEGLLPQVPTSEGMLFTACLVAGIMVMAVTLAMLYHGASTRRPLPSALGRTNRADAASIPGMDDPSASAGDVSAMSTAEVGGAGMRKPKPGCC</sequence>
<dbReference type="EMBL" id="CAMXCT020006668">
    <property type="protein sequence ID" value="CAL1171373.1"/>
    <property type="molecule type" value="Genomic_DNA"/>
</dbReference>
<dbReference type="EMBL" id="CAMXCT010006668">
    <property type="protein sequence ID" value="CAI4017998.1"/>
    <property type="molecule type" value="Genomic_DNA"/>
</dbReference>
<reference evidence="3" key="1">
    <citation type="submission" date="2022-10" db="EMBL/GenBank/DDBJ databases">
        <authorList>
            <person name="Chen Y."/>
            <person name="Dougan E. K."/>
            <person name="Chan C."/>
            <person name="Rhodes N."/>
            <person name="Thang M."/>
        </authorList>
    </citation>
    <scope>NUCLEOTIDE SEQUENCE</scope>
</reference>
<evidence type="ECO:0000313" key="4">
    <source>
        <dbReference type="EMBL" id="CAL4805310.1"/>
    </source>
</evidence>
<dbReference type="EMBL" id="CAMXCT030006668">
    <property type="protein sequence ID" value="CAL4805310.1"/>
    <property type="molecule type" value="Genomic_DNA"/>
</dbReference>
<dbReference type="Proteomes" id="UP001152797">
    <property type="component" value="Unassembled WGS sequence"/>
</dbReference>
<protein>
    <recommendedName>
        <fullName evidence="6">Transmembrane protein</fullName>
    </recommendedName>
</protein>
<keyword evidence="1" id="KW-0472">Membrane</keyword>
<comment type="caution">
    <text evidence="3">The sequence shown here is derived from an EMBL/GenBank/DDBJ whole genome shotgun (WGS) entry which is preliminary data.</text>
</comment>
<dbReference type="OrthoDB" id="416171at2759"/>